<dbReference type="InterPro" id="IPR002201">
    <property type="entry name" value="Glyco_trans_9"/>
</dbReference>
<evidence type="ECO:0000256" key="2">
    <source>
        <dbReference type="ARBA" id="ARBA00022679"/>
    </source>
</evidence>
<dbReference type="PANTHER" id="PTHR30160">
    <property type="entry name" value="TETRAACYLDISACCHARIDE 4'-KINASE-RELATED"/>
    <property type="match status" value="1"/>
</dbReference>
<dbReference type="CDD" id="cd03789">
    <property type="entry name" value="GT9_LPS_heptosyltransferase"/>
    <property type="match status" value="1"/>
</dbReference>
<evidence type="ECO:0000313" key="3">
    <source>
        <dbReference type="EMBL" id="ESU29982.1"/>
    </source>
</evidence>
<gene>
    <name evidence="3" type="ORF">FLJC2902T_04670</name>
</gene>
<evidence type="ECO:0000256" key="1">
    <source>
        <dbReference type="ARBA" id="ARBA00022676"/>
    </source>
</evidence>
<dbReference type="PANTHER" id="PTHR30160:SF22">
    <property type="entry name" value="LIPOPOLYSACCHARIDE CORE BIOSYNTHESIS PROTEIN"/>
    <property type="match status" value="1"/>
</dbReference>
<evidence type="ECO:0000313" key="4">
    <source>
        <dbReference type="Proteomes" id="UP000018004"/>
    </source>
</evidence>
<dbReference type="EMBL" id="AVGG01000001">
    <property type="protein sequence ID" value="ESU29982.1"/>
    <property type="molecule type" value="Genomic_DNA"/>
</dbReference>
<dbReference type="GO" id="GO:0008713">
    <property type="term" value="F:ADP-heptose-lipopolysaccharide heptosyltransferase activity"/>
    <property type="evidence" value="ECO:0007669"/>
    <property type="project" value="TreeGrafter"/>
</dbReference>
<dbReference type="Gene3D" id="3.40.50.2000">
    <property type="entry name" value="Glycogen Phosphorylase B"/>
    <property type="match status" value="2"/>
</dbReference>
<dbReference type="Pfam" id="PF01075">
    <property type="entry name" value="Glyco_transf_9"/>
    <property type="match status" value="1"/>
</dbReference>
<name>V6SUX8_9FLAO</name>
<dbReference type="eggNOG" id="COG0859">
    <property type="taxonomic scope" value="Bacteria"/>
</dbReference>
<organism evidence="3 4">
    <name type="scientific">Flavobacterium limnosediminis JC2902</name>
    <dbReference type="NCBI Taxonomy" id="1341181"/>
    <lineage>
        <taxon>Bacteria</taxon>
        <taxon>Pseudomonadati</taxon>
        <taxon>Bacteroidota</taxon>
        <taxon>Flavobacteriia</taxon>
        <taxon>Flavobacteriales</taxon>
        <taxon>Flavobacteriaceae</taxon>
        <taxon>Flavobacterium</taxon>
    </lineage>
</organism>
<keyword evidence="1" id="KW-0328">Glycosyltransferase</keyword>
<dbReference type="AlphaFoldDB" id="V6SUX8"/>
<dbReference type="STRING" id="1341181.FLJC2902T_04670"/>
<dbReference type="InterPro" id="IPR051199">
    <property type="entry name" value="LPS_LOS_Heptosyltrfase"/>
</dbReference>
<sequence length="325" mass="36401">MTVPVLRALVLQYPDVEVTVVSRPFFKPFFDGIPNVNFFPVDLNKRHKGFPGLLRLYSDLRKLNVDKIADLHNVLRSKVVRNLFAMSGKKVAATDKGRSDKKALTRSVNKIFAPVKPMTERHAETFAQLGFPLNLSQPKYPKKAILSNEIISITGNKDEKWIGIAPFAQYEGKVYPIDLMQKVIDGLASEANLKTFLFGGGEKEIQRLNQLKNNHSNVSVLAGKLKFKQELEVISNLDLMLSMDSGNAHIAAMLGVKVITLWGATHPYAGFQPFGQPDDFCLTANREQYPLLPTSVYGNKKVEGYEDAMRTILPNTVIDKIKKEL</sequence>
<dbReference type="PATRIC" id="fig|1341181.4.peg.462"/>
<dbReference type="SUPFAM" id="SSF53756">
    <property type="entry name" value="UDP-Glycosyltransferase/glycogen phosphorylase"/>
    <property type="match status" value="1"/>
</dbReference>
<keyword evidence="4" id="KW-1185">Reference proteome</keyword>
<accession>V6SUX8</accession>
<reference evidence="3 4" key="1">
    <citation type="submission" date="2013-08" db="EMBL/GenBank/DDBJ databases">
        <title>Flavobacterium limnosediminis JC2902 genome sequencing.</title>
        <authorList>
            <person name="Lee K."/>
            <person name="Yi H."/>
            <person name="Park S."/>
            <person name="Chun J."/>
        </authorList>
    </citation>
    <scope>NUCLEOTIDE SEQUENCE [LARGE SCALE GENOMIC DNA]</scope>
    <source>
        <strain evidence="3 4">JC2902</strain>
    </source>
</reference>
<proteinExistence type="predicted"/>
<dbReference type="GO" id="GO:0005829">
    <property type="term" value="C:cytosol"/>
    <property type="evidence" value="ECO:0007669"/>
    <property type="project" value="TreeGrafter"/>
</dbReference>
<dbReference type="GO" id="GO:0009244">
    <property type="term" value="P:lipopolysaccharide core region biosynthetic process"/>
    <property type="evidence" value="ECO:0007669"/>
    <property type="project" value="TreeGrafter"/>
</dbReference>
<keyword evidence="2 3" id="KW-0808">Transferase</keyword>
<comment type="caution">
    <text evidence="3">The sequence shown here is derived from an EMBL/GenBank/DDBJ whole genome shotgun (WGS) entry which is preliminary data.</text>
</comment>
<protein>
    <submittedName>
        <fullName evidence="3">Heptosyltransferase</fullName>
    </submittedName>
</protein>
<dbReference type="Proteomes" id="UP000018004">
    <property type="component" value="Unassembled WGS sequence"/>
</dbReference>